<gene>
    <name evidence="2" type="ORF">PGT21_021266</name>
    <name evidence="3" type="ORF">PGTUg99_009428</name>
</gene>
<protein>
    <submittedName>
        <fullName evidence="3">Uncharacterized protein</fullName>
    </submittedName>
</protein>
<dbReference type="Proteomes" id="UP000324748">
    <property type="component" value="Unassembled WGS sequence"/>
</dbReference>
<sequence length="55" mass="6330">MSDSKPSIQELHKKAQEPKPDQPEEEDNEQRMDKPGQPDYQLTALLQHSPICKKS</sequence>
<feature type="region of interest" description="Disordered" evidence="1">
    <location>
        <begin position="1"/>
        <end position="55"/>
    </location>
</feature>
<dbReference type="EMBL" id="VDEP01000383">
    <property type="protein sequence ID" value="KAA1091744.1"/>
    <property type="molecule type" value="Genomic_DNA"/>
</dbReference>
<dbReference type="EMBL" id="VSWC01000184">
    <property type="protein sequence ID" value="KAA1067908.1"/>
    <property type="molecule type" value="Genomic_DNA"/>
</dbReference>
<organism evidence="3 5">
    <name type="scientific">Puccinia graminis f. sp. tritici</name>
    <dbReference type="NCBI Taxonomy" id="56615"/>
    <lineage>
        <taxon>Eukaryota</taxon>
        <taxon>Fungi</taxon>
        <taxon>Dikarya</taxon>
        <taxon>Basidiomycota</taxon>
        <taxon>Pucciniomycotina</taxon>
        <taxon>Pucciniomycetes</taxon>
        <taxon>Pucciniales</taxon>
        <taxon>Pucciniaceae</taxon>
        <taxon>Puccinia</taxon>
    </lineage>
</organism>
<name>A0A5B0NTB7_PUCGR</name>
<evidence type="ECO:0000313" key="5">
    <source>
        <dbReference type="Proteomes" id="UP000325313"/>
    </source>
</evidence>
<accession>A0A5B0NTB7</accession>
<evidence type="ECO:0000313" key="4">
    <source>
        <dbReference type="Proteomes" id="UP000324748"/>
    </source>
</evidence>
<proteinExistence type="predicted"/>
<evidence type="ECO:0000313" key="2">
    <source>
        <dbReference type="EMBL" id="KAA1067908.1"/>
    </source>
</evidence>
<dbReference type="Proteomes" id="UP000325313">
    <property type="component" value="Unassembled WGS sequence"/>
</dbReference>
<dbReference type="AlphaFoldDB" id="A0A5B0NTB7"/>
<comment type="caution">
    <text evidence="3">The sequence shown here is derived from an EMBL/GenBank/DDBJ whole genome shotgun (WGS) entry which is preliminary data.</text>
</comment>
<feature type="compositionally biased region" description="Basic and acidic residues" evidence="1">
    <location>
        <begin position="10"/>
        <end position="22"/>
    </location>
</feature>
<reference evidence="4 5" key="1">
    <citation type="submission" date="2019-05" db="EMBL/GenBank/DDBJ databases">
        <title>Emergence of the Ug99 lineage of the wheat stem rust pathogen through somatic hybridization.</title>
        <authorList>
            <person name="Li F."/>
            <person name="Upadhyaya N.M."/>
            <person name="Sperschneider J."/>
            <person name="Matny O."/>
            <person name="Nguyen-Phuc H."/>
            <person name="Mago R."/>
            <person name="Raley C."/>
            <person name="Miller M.E."/>
            <person name="Silverstein K.A.T."/>
            <person name="Henningsen E."/>
            <person name="Hirsch C.D."/>
            <person name="Visser B."/>
            <person name="Pretorius Z.A."/>
            <person name="Steffenson B.J."/>
            <person name="Schwessinger B."/>
            <person name="Dodds P.N."/>
            <person name="Figueroa M."/>
        </authorList>
    </citation>
    <scope>NUCLEOTIDE SEQUENCE [LARGE SCALE GENOMIC DNA]</scope>
    <source>
        <strain evidence="2">21-0</strain>
        <strain evidence="3 5">Ug99</strain>
    </source>
</reference>
<evidence type="ECO:0000256" key="1">
    <source>
        <dbReference type="SAM" id="MobiDB-lite"/>
    </source>
</evidence>
<evidence type="ECO:0000313" key="3">
    <source>
        <dbReference type="EMBL" id="KAA1091744.1"/>
    </source>
</evidence>
<keyword evidence="4" id="KW-1185">Reference proteome</keyword>